<dbReference type="VEuPathDB" id="FungiDB:RhiirA1_542736"/>
<keyword evidence="1" id="KW-0479">Metal-binding</keyword>
<gene>
    <name evidence="3" type="ORF">RhiirA5_371865</name>
</gene>
<dbReference type="VEuPathDB" id="FungiDB:RhiirFUN_020590"/>
<dbReference type="GO" id="GO:0008270">
    <property type="term" value="F:zinc ion binding"/>
    <property type="evidence" value="ECO:0007669"/>
    <property type="project" value="UniProtKB-KW"/>
</dbReference>
<dbReference type="Proteomes" id="UP000232722">
    <property type="component" value="Unassembled WGS sequence"/>
</dbReference>
<dbReference type="AlphaFoldDB" id="A0A2N0Q4G2"/>
<name>A0A2N0Q4G2_9GLOM</name>
<feature type="domain" description="SWIM-type" evidence="2">
    <location>
        <begin position="53"/>
        <end position="87"/>
    </location>
</feature>
<dbReference type="InterPro" id="IPR007527">
    <property type="entry name" value="Znf_SWIM"/>
</dbReference>
<comment type="caution">
    <text evidence="3">The sequence shown here is derived from an EMBL/GenBank/DDBJ whole genome shotgun (WGS) entry which is preliminary data.</text>
</comment>
<keyword evidence="1" id="KW-0862">Zinc</keyword>
<evidence type="ECO:0000259" key="2">
    <source>
        <dbReference type="PROSITE" id="PS50966"/>
    </source>
</evidence>
<accession>A0A2N0Q4G2</accession>
<reference evidence="3 4" key="1">
    <citation type="submission" date="2016-04" db="EMBL/GenBank/DDBJ databases">
        <title>Genome analyses suggest a sexual origin of heterokaryosis in a supposedly ancient asexual fungus.</title>
        <authorList>
            <person name="Ropars J."/>
            <person name="Sedzielewska K."/>
            <person name="Noel J."/>
            <person name="Charron P."/>
            <person name="Farinelli L."/>
            <person name="Marton T."/>
            <person name="Kruger M."/>
            <person name="Pelin A."/>
            <person name="Brachmann A."/>
            <person name="Corradi N."/>
        </authorList>
    </citation>
    <scope>NUCLEOTIDE SEQUENCE [LARGE SCALE GENOMIC DNA]</scope>
    <source>
        <strain evidence="3 4">A5</strain>
    </source>
</reference>
<sequence>MEADNEEISMGIREQEQDTKQILLQLLVSNLPMEAILEVWNVRATGTYEIGHYVILLNDGTHLCTCLLLLNKGLVCRHFFRVGTYSRFATFHISMIPNRWYLNPDVEPNDILQQYSFIPVCDKIQLEDNIPFENHITFQHFFSIWIDSYGSPSLYSSQSSQSSIRSPKAIYAELSGLSKKAIDCAIKTEMQDELSNLFKAFIYDIQSRLEGNSIDINNLVVIKHKGRPPKRLVANVEKDVLHREKKVLKDSSAVNVIEGQSKSNLESSTIITKG</sequence>
<evidence type="ECO:0000313" key="3">
    <source>
        <dbReference type="EMBL" id="PKC13957.1"/>
    </source>
</evidence>
<dbReference type="VEuPathDB" id="FungiDB:FUN_003826"/>
<protein>
    <recommendedName>
        <fullName evidence="2">SWIM-type domain-containing protein</fullName>
    </recommendedName>
</protein>
<evidence type="ECO:0000256" key="1">
    <source>
        <dbReference type="PROSITE-ProRule" id="PRU00325"/>
    </source>
</evidence>
<dbReference type="EMBL" id="LLXJ01000159">
    <property type="protein sequence ID" value="PKC13957.1"/>
    <property type="molecule type" value="Genomic_DNA"/>
</dbReference>
<proteinExistence type="predicted"/>
<organism evidence="3 4">
    <name type="scientific">Rhizophagus irregularis</name>
    <dbReference type="NCBI Taxonomy" id="588596"/>
    <lineage>
        <taxon>Eukaryota</taxon>
        <taxon>Fungi</taxon>
        <taxon>Fungi incertae sedis</taxon>
        <taxon>Mucoromycota</taxon>
        <taxon>Glomeromycotina</taxon>
        <taxon>Glomeromycetes</taxon>
        <taxon>Glomerales</taxon>
        <taxon>Glomeraceae</taxon>
        <taxon>Rhizophagus</taxon>
    </lineage>
</organism>
<evidence type="ECO:0000313" key="4">
    <source>
        <dbReference type="Proteomes" id="UP000232722"/>
    </source>
</evidence>
<reference evidence="3 4" key="2">
    <citation type="submission" date="2017-09" db="EMBL/GenBank/DDBJ databases">
        <title>Extensive intraspecific genome diversity in a model arbuscular mycorrhizal fungus.</title>
        <authorList>
            <person name="Chen E.C."/>
            <person name="Morin E."/>
            <person name="Beaudet D."/>
            <person name="Noel J."/>
            <person name="Ndikumana S."/>
            <person name="Charron P."/>
            <person name="St-Onge C."/>
            <person name="Giorgi J."/>
            <person name="Grigoriev I.V."/>
            <person name="Roux C."/>
            <person name="Martin F.M."/>
            <person name="Corradi N."/>
        </authorList>
    </citation>
    <scope>NUCLEOTIDE SEQUENCE [LARGE SCALE GENOMIC DNA]</scope>
    <source>
        <strain evidence="3 4">A5</strain>
    </source>
</reference>
<keyword evidence="1" id="KW-0863">Zinc-finger</keyword>
<dbReference type="PROSITE" id="PS50966">
    <property type="entry name" value="ZF_SWIM"/>
    <property type="match status" value="1"/>
</dbReference>